<gene>
    <name evidence="3" type="ORF">TPC1_30068</name>
</gene>
<feature type="coiled-coil region" evidence="1">
    <location>
        <begin position="186"/>
        <end position="259"/>
    </location>
</feature>
<evidence type="ECO:0000256" key="2">
    <source>
        <dbReference type="SAM" id="MobiDB-lite"/>
    </source>
</evidence>
<keyword evidence="1" id="KW-0175">Coiled coil</keyword>
<feature type="coiled-coil region" evidence="1">
    <location>
        <begin position="405"/>
        <end position="446"/>
    </location>
</feature>
<sequence>FLQNVIKQQQIQHKTEKERFVNDFYNYKMEQQRYIQQLSQSFQETIKSIARTSNSTINIPIYDLGNINKSDRLQKENELLHHELQNTKTILSLEQQKSYVLTQALQHTSNMLDDQQTRIYLTSVELKKENINVDYLAELDYQKSAKIAKILAETQVLLEKQSKEFFVEQKKNAKLIQETDYYKDKYQKFHEQNQTLRQQLQEANELYFCLKKEEIKKISTLENENSLLQITNDRQQTQIMRYEQRMQDFTKQLAETDQMLAAKLEKAMKMFESEQVGSLQHLVVQLANNSERFRRIASEAEQVIIKKEDLLVELRLAVVKLSKQQNLVINAEKVQNSYMGLLAENQQKIQELTDKLTEQELKEEEFQKKISQLSKLILTKDAELESMRKTIVNIRQITDEKDAQIENLVENKVNQARKLKQNEVENKLLAKQIQVKQTEQDQLKRQAVMSIDEMRMLRDRYKALYLQNKYQIKFGNLQQIAEVGNISINSCSSQDFIPREIIEELNRIESINNDELFMFQNMLKKQQSSTVIQSANQFVEEANQKIDKVKSEQKLKKVKVKIEQTSNESKSEASQAEENDEQEDIGESSISNGKPLSENQQEIYQDFEQVETIDEFVQTEGEVKIVHGTEEKNTQVEKDIFWGRALVESFTLHPPKKILMIHVEVQTEAQINDFSCQKYPEVLDFNLQYKYQETDQSVQVSDVRLNFMSQLLTLLKAELEKVQVKSQLFQNYSARLELQLKEKDRMYREIIFMTKEDQYKVTLKREQMILSANSAMEEQKKSYETELQNQKEHFEFLIKDEQTKFQKYYDQNVQFLQNISQSLLQSYKYLKKPAIQQAPITKLQNLTTKIEDIAFKFSAAEKFILKRCDYVQTMSKFIVNLTSENQKVIQEFDSQQVLLGLCQQFKELQDIFQMRTQIELMAHEKHMLEVEMERQKRIEQEKQEERLLQEKERILGLKQKEEDFQSKIQYQSQDQENDQNTSQNQEQNQQQCKVVEKTNNLEVQPKQKVIIKINARPSYKFEPVSLKLNQSEVEDSFKEKQSKNEKQTPMMQEIELLQAQLQLEKEISAKLQQEIKKMKREQKEDKQVIQVMFGKEKQEAKIKYSQARKEFCRE</sequence>
<feature type="coiled-coil region" evidence="1">
    <location>
        <begin position="1054"/>
        <end position="1088"/>
    </location>
</feature>
<evidence type="ECO:0000313" key="3">
    <source>
        <dbReference type="EMBL" id="JAP90437.1"/>
    </source>
</evidence>
<feature type="region of interest" description="Disordered" evidence="2">
    <location>
        <begin position="566"/>
        <end position="596"/>
    </location>
</feature>
<accession>A0A146K103</accession>
<feature type="compositionally biased region" description="Low complexity" evidence="2">
    <location>
        <begin position="971"/>
        <end position="991"/>
    </location>
</feature>
<protein>
    <submittedName>
        <fullName evidence="3">Uncharacterized protein</fullName>
    </submittedName>
</protein>
<feature type="coiled-coil region" evidence="1">
    <location>
        <begin position="342"/>
        <end position="376"/>
    </location>
</feature>
<name>A0A146K103_9EUKA</name>
<feature type="coiled-coil region" evidence="1">
    <location>
        <begin position="925"/>
        <end position="960"/>
    </location>
</feature>
<feature type="non-terminal residue" evidence="3">
    <location>
        <position position="1"/>
    </location>
</feature>
<feature type="region of interest" description="Disordered" evidence="2">
    <location>
        <begin position="969"/>
        <end position="992"/>
    </location>
</feature>
<organism evidence="3">
    <name type="scientific">Trepomonas sp. PC1</name>
    <dbReference type="NCBI Taxonomy" id="1076344"/>
    <lineage>
        <taxon>Eukaryota</taxon>
        <taxon>Metamonada</taxon>
        <taxon>Diplomonadida</taxon>
        <taxon>Hexamitidae</taxon>
        <taxon>Hexamitinae</taxon>
        <taxon>Trepomonas</taxon>
    </lineage>
</organism>
<feature type="coiled-coil region" evidence="1">
    <location>
        <begin position="773"/>
        <end position="800"/>
    </location>
</feature>
<dbReference type="AlphaFoldDB" id="A0A146K103"/>
<reference evidence="3" key="1">
    <citation type="submission" date="2015-07" db="EMBL/GenBank/DDBJ databases">
        <title>Adaptation to a free-living lifestyle via gene acquisitions in the diplomonad Trepomonas sp. PC1.</title>
        <authorList>
            <person name="Xu F."/>
            <person name="Jerlstrom-Hultqvist J."/>
            <person name="Kolisko M."/>
            <person name="Simpson A.G.B."/>
            <person name="Roger A.J."/>
            <person name="Svard S.G."/>
            <person name="Andersson J.O."/>
        </authorList>
    </citation>
    <scope>NUCLEOTIDE SEQUENCE</scope>
    <source>
        <strain evidence="3">PC1</strain>
    </source>
</reference>
<proteinExistence type="predicted"/>
<feature type="compositionally biased region" description="Acidic residues" evidence="2">
    <location>
        <begin position="575"/>
        <end position="586"/>
    </location>
</feature>
<evidence type="ECO:0000256" key="1">
    <source>
        <dbReference type="SAM" id="Coils"/>
    </source>
</evidence>
<dbReference type="EMBL" id="GDID01006169">
    <property type="protein sequence ID" value="JAP90437.1"/>
    <property type="molecule type" value="Transcribed_RNA"/>
</dbReference>